<evidence type="ECO:0000256" key="2">
    <source>
        <dbReference type="PROSITE-ProRule" id="PRU00259"/>
    </source>
</evidence>
<evidence type="ECO:0000313" key="4">
    <source>
        <dbReference type="EMBL" id="GAA0161001.1"/>
    </source>
</evidence>
<dbReference type="PROSITE" id="PS50176">
    <property type="entry name" value="ARM_REPEAT"/>
    <property type="match status" value="1"/>
</dbReference>
<dbReference type="PANTHER" id="PTHR46700">
    <property type="entry name" value="ARM REPEAT SUPERFAMILY PROTEIN"/>
    <property type="match status" value="1"/>
</dbReference>
<evidence type="ECO:0000256" key="1">
    <source>
        <dbReference type="ARBA" id="ARBA00022737"/>
    </source>
</evidence>
<accession>A0AAV3QDI2</accession>
<dbReference type="Gene3D" id="1.25.10.10">
    <property type="entry name" value="Leucine-rich Repeat Variant"/>
    <property type="match status" value="1"/>
</dbReference>
<proteinExistence type="predicted"/>
<dbReference type="InterPro" id="IPR058678">
    <property type="entry name" value="ARM_PUB"/>
</dbReference>
<keyword evidence="1" id="KW-0677">Repeat</keyword>
<gene>
    <name evidence="4" type="ORF">LIER_17421</name>
</gene>
<dbReference type="InterPro" id="IPR016024">
    <property type="entry name" value="ARM-type_fold"/>
</dbReference>
<dbReference type="EMBL" id="BAABME010004052">
    <property type="protein sequence ID" value="GAA0161001.1"/>
    <property type="molecule type" value="Genomic_DNA"/>
</dbReference>
<protein>
    <recommendedName>
        <fullName evidence="3">U-box domain-containing protein</fullName>
    </recommendedName>
</protein>
<dbReference type="AlphaFoldDB" id="A0AAV3QDI2"/>
<reference evidence="4 5" key="1">
    <citation type="submission" date="2024-01" db="EMBL/GenBank/DDBJ databases">
        <title>The complete chloroplast genome sequence of Lithospermum erythrorhizon: insights into the phylogenetic relationship among Boraginaceae species and the maternal lineages of purple gromwells.</title>
        <authorList>
            <person name="Okada T."/>
            <person name="Watanabe K."/>
        </authorList>
    </citation>
    <scope>NUCLEOTIDE SEQUENCE [LARGE SCALE GENOMIC DNA]</scope>
</reference>
<dbReference type="PANTHER" id="PTHR46700:SF2">
    <property type="entry name" value="ARM REPEAT SUPERFAMILY PROTEIN"/>
    <property type="match status" value="1"/>
</dbReference>
<evidence type="ECO:0000313" key="5">
    <source>
        <dbReference type="Proteomes" id="UP001454036"/>
    </source>
</evidence>
<dbReference type="InterPro" id="IPR011989">
    <property type="entry name" value="ARM-like"/>
</dbReference>
<dbReference type="SUPFAM" id="SSF48371">
    <property type="entry name" value="ARM repeat"/>
    <property type="match status" value="1"/>
</dbReference>
<feature type="repeat" description="ARM" evidence="2">
    <location>
        <begin position="56"/>
        <end position="98"/>
    </location>
</feature>
<evidence type="ECO:0000259" key="3">
    <source>
        <dbReference type="Pfam" id="PF25598"/>
    </source>
</evidence>
<organism evidence="4 5">
    <name type="scientific">Lithospermum erythrorhizon</name>
    <name type="common">Purple gromwell</name>
    <name type="synonym">Lithospermum officinale var. erythrorhizon</name>
    <dbReference type="NCBI Taxonomy" id="34254"/>
    <lineage>
        <taxon>Eukaryota</taxon>
        <taxon>Viridiplantae</taxon>
        <taxon>Streptophyta</taxon>
        <taxon>Embryophyta</taxon>
        <taxon>Tracheophyta</taxon>
        <taxon>Spermatophyta</taxon>
        <taxon>Magnoliopsida</taxon>
        <taxon>eudicotyledons</taxon>
        <taxon>Gunneridae</taxon>
        <taxon>Pentapetalae</taxon>
        <taxon>asterids</taxon>
        <taxon>lamiids</taxon>
        <taxon>Boraginales</taxon>
        <taxon>Boraginaceae</taxon>
        <taxon>Boraginoideae</taxon>
        <taxon>Lithospermeae</taxon>
        <taxon>Lithospermum</taxon>
    </lineage>
</organism>
<feature type="domain" description="U-box" evidence="3">
    <location>
        <begin position="21"/>
        <end position="293"/>
    </location>
</feature>
<comment type="caution">
    <text evidence="4">The sequence shown here is derived from an EMBL/GenBank/DDBJ whole genome shotgun (WGS) entry which is preliminary data.</text>
</comment>
<dbReference type="Proteomes" id="UP001454036">
    <property type="component" value="Unassembled WGS sequence"/>
</dbReference>
<dbReference type="InterPro" id="IPR000225">
    <property type="entry name" value="Armadillo"/>
</dbReference>
<keyword evidence="5" id="KW-1185">Reference proteome</keyword>
<name>A0AAV3QDI2_LITER</name>
<sequence>MGERSDDEENWMVLLRKAVKRLHFGRWEEKEEAAEDIRRLAKEEDIKRRKLMVELGVIQPLVDMLASDPPRTQMVALQALNHVTSASLTNKAIMVGAGIMSKLPKKVDSLDESTKQEYAHLLLHLTALATSGFPLTSSTIMIHLAVRILDSTTSTTTINLCLSTLHNLSLGLDNVGGLVTCGAVHSVLRVCSSKESSEIALSILGNLAVTVMGKKALENNVMVANTLIEILTWEENPKCQELSAYILMSLAHQSSTQRDKMAKSGIVPVLLEVALLGSPLAQKRALKLLQWFKEERRVRMGPHSGPQEGRIMSTYSLGSIQEVGEGKKLMKNIVKHSLHKNMERITSRANGLGDSYSFKSLVATSSSKSLPY</sequence>
<dbReference type="Pfam" id="PF25598">
    <property type="entry name" value="ARM_PUB"/>
    <property type="match status" value="1"/>
</dbReference>